<dbReference type="SUPFAM" id="SSF82771">
    <property type="entry name" value="GIY-YIG endonuclease"/>
    <property type="match status" value="1"/>
</dbReference>
<evidence type="ECO:0000259" key="2">
    <source>
        <dbReference type="PROSITE" id="PS50164"/>
    </source>
</evidence>
<dbReference type="PROSITE" id="PS50164">
    <property type="entry name" value="GIY_YIG"/>
    <property type="match status" value="1"/>
</dbReference>
<dbReference type="InterPro" id="IPR050190">
    <property type="entry name" value="UPF0213_domain"/>
</dbReference>
<name>A0A2M8FFG3_9BACT</name>
<evidence type="ECO:0000256" key="1">
    <source>
        <dbReference type="ARBA" id="ARBA00007435"/>
    </source>
</evidence>
<feature type="domain" description="GIY-YIG" evidence="2">
    <location>
        <begin position="1"/>
        <end position="79"/>
    </location>
</feature>
<dbReference type="Gene3D" id="3.40.1440.10">
    <property type="entry name" value="GIY-YIG endonuclease"/>
    <property type="match status" value="1"/>
</dbReference>
<dbReference type="AlphaFoldDB" id="A0A2M8FFG3"/>
<dbReference type="EMBL" id="PFRD01000044">
    <property type="protein sequence ID" value="PJC56331.1"/>
    <property type="molecule type" value="Genomic_DNA"/>
</dbReference>
<evidence type="ECO:0000313" key="4">
    <source>
        <dbReference type="Proteomes" id="UP000230391"/>
    </source>
</evidence>
<dbReference type="InterPro" id="IPR000305">
    <property type="entry name" value="GIY-YIG_endonuc"/>
</dbReference>
<organism evidence="3 4">
    <name type="scientific">Candidatus Kaiserbacteria bacterium CG_4_9_14_0_2_um_filter_41_32</name>
    <dbReference type="NCBI Taxonomy" id="1974601"/>
    <lineage>
        <taxon>Bacteria</taxon>
        <taxon>Candidatus Kaiseribacteriota</taxon>
    </lineage>
</organism>
<gene>
    <name evidence="3" type="ORF">CO026_00915</name>
</gene>
<reference evidence="4" key="1">
    <citation type="submission" date="2017-09" db="EMBL/GenBank/DDBJ databases">
        <title>Depth-based differentiation of microbial function through sediment-hosted aquifers and enrichment of novel symbionts in the deep terrestrial subsurface.</title>
        <authorList>
            <person name="Probst A.J."/>
            <person name="Ladd B."/>
            <person name="Jarett J.K."/>
            <person name="Geller-Mcgrath D.E."/>
            <person name="Sieber C.M.K."/>
            <person name="Emerson J.B."/>
            <person name="Anantharaman K."/>
            <person name="Thomas B.C."/>
            <person name="Malmstrom R."/>
            <person name="Stieglmeier M."/>
            <person name="Klingl A."/>
            <person name="Woyke T."/>
            <person name="Ryan C.M."/>
            <person name="Banfield J.F."/>
        </authorList>
    </citation>
    <scope>NUCLEOTIDE SEQUENCE [LARGE SCALE GENOMIC DNA]</scope>
</reference>
<dbReference type="InterPro" id="IPR035901">
    <property type="entry name" value="GIY-YIG_endonuc_sf"/>
</dbReference>
<dbReference type="CDD" id="cd10449">
    <property type="entry name" value="GIY-YIG_SLX1_like"/>
    <property type="match status" value="1"/>
</dbReference>
<sequence>MHYCYILKSLKDSSYYIGSTQDLKARLAKHNRKEVTYSASRAPFTIEWYSAFKSKDLALAFEKYLKSSSGFAFRNKRLLENSK</sequence>
<dbReference type="SMART" id="SM00465">
    <property type="entry name" value="GIYc"/>
    <property type="match status" value="1"/>
</dbReference>
<accession>A0A2M8FFG3</accession>
<evidence type="ECO:0000313" key="3">
    <source>
        <dbReference type="EMBL" id="PJC56331.1"/>
    </source>
</evidence>
<comment type="similarity">
    <text evidence="1">Belongs to the UPF0213 family.</text>
</comment>
<dbReference type="Pfam" id="PF01541">
    <property type="entry name" value="GIY-YIG"/>
    <property type="match status" value="1"/>
</dbReference>
<proteinExistence type="inferred from homology"/>
<dbReference type="PANTHER" id="PTHR34477">
    <property type="entry name" value="UPF0213 PROTEIN YHBQ"/>
    <property type="match status" value="1"/>
</dbReference>
<protein>
    <recommendedName>
        <fullName evidence="2">GIY-YIG domain-containing protein</fullName>
    </recommendedName>
</protein>
<dbReference type="PANTHER" id="PTHR34477:SF1">
    <property type="entry name" value="UPF0213 PROTEIN YHBQ"/>
    <property type="match status" value="1"/>
</dbReference>
<comment type="caution">
    <text evidence="3">The sequence shown here is derived from an EMBL/GenBank/DDBJ whole genome shotgun (WGS) entry which is preliminary data.</text>
</comment>
<dbReference type="Proteomes" id="UP000230391">
    <property type="component" value="Unassembled WGS sequence"/>
</dbReference>